<reference evidence="1" key="1">
    <citation type="submission" date="2020-08" db="EMBL/GenBank/DDBJ databases">
        <title>Genome sequencing and assembly of the red palm weevil Rhynchophorus ferrugineus.</title>
        <authorList>
            <person name="Dias G.B."/>
            <person name="Bergman C.M."/>
            <person name="Manee M."/>
        </authorList>
    </citation>
    <scope>NUCLEOTIDE SEQUENCE</scope>
    <source>
        <strain evidence="1">AA-2017</strain>
        <tissue evidence="1">Whole larva</tissue>
    </source>
</reference>
<proteinExistence type="predicted"/>
<gene>
    <name evidence="1" type="ORF">GWI33_005974</name>
</gene>
<dbReference type="Proteomes" id="UP000625711">
    <property type="component" value="Unassembled WGS sequence"/>
</dbReference>
<accession>A0A834J3H7</accession>
<evidence type="ECO:0000313" key="2">
    <source>
        <dbReference type="Proteomes" id="UP000625711"/>
    </source>
</evidence>
<protein>
    <submittedName>
        <fullName evidence="1">Uncharacterized protein</fullName>
    </submittedName>
</protein>
<name>A0A834J3H7_RHYFE</name>
<keyword evidence="2" id="KW-1185">Reference proteome</keyword>
<comment type="caution">
    <text evidence="1">The sequence shown here is derived from an EMBL/GenBank/DDBJ whole genome shotgun (WGS) entry which is preliminary data.</text>
</comment>
<dbReference type="EMBL" id="JAACXV010000004">
    <property type="protein sequence ID" value="KAF7287622.1"/>
    <property type="molecule type" value="Genomic_DNA"/>
</dbReference>
<dbReference type="AlphaFoldDB" id="A0A834J3H7"/>
<evidence type="ECO:0000313" key="1">
    <source>
        <dbReference type="EMBL" id="KAF7287622.1"/>
    </source>
</evidence>
<organism evidence="1 2">
    <name type="scientific">Rhynchophorus ferrugineus</name>
    <name type="common">Red palm weevil</name>
    <name type="synonym">Curculio ferrugineus</name>
    <dbReference type="NCBI Taxonomy" id="354439"/>
    <lineage>
        <taxon>Eukaryota</taxon>
        <taxon>Metazoa</taxon>
        <taxon>Ecdysozoa</taxon>
        <taxon>Arthropoda</taxon>
        <taxon>Hexapoda</taxon>
        <taxon>Insecta</taxon>
        <taxon>Pterygota</taxon>
        <taxon>Neoptera</taxon>
        <taxon>Endopterygota</taxon>
        <taxon>Coleoptera</taxon>
        <taxon>Polyphaga</taxon>
        <taxon>Cucujiformia</taxon>
        <taxon>Curculionidae</taxon>
        <taxon>Dryophthorinae</taxon>
        <taxon>Rhynchophorus</taxon>
    </lineage>
</organism>
<sequence>MLSSIFTALGRLFGDEIPPPETGDPLDFESGPFLDCAISWVHTFKKLLIPKEYRMKVGNIRCVAVCDKNKQRCRT</sequence>
<dbReference type="OrthoDB" id="6650547at2759"/>